<comment type="caution">
    <text evidence="1">The sequence shown here is derived from an EMBL/GenBank/DDBJ whole genome shotgun (WGS) entry which is preliminary data.</text>
</comment>
<protein>
    <recommendedName>
        <fullName evidence="3">TipAS antibiotic-recognition domain-containing protein</fullName>
    </recommendedName>
</protein>
<proteinExistence type="predicted"/>
<accession>A0ABQ3VIW3</accession>
<sequence>MNFTRQAQIAVPEERISDWQYQHDEVWSTFYGTLNQEIEAAEPKTNQVMQVLVKDFIRRGSEMSNSDQEGLTTYWRWILAIYGPQILDQLGTFRFLITDLVPLQLIVHKYRQQNNE</sequence>
<organism evidence="1 2">
    <name type="scientific">Dictyobacter formicarum</name>
    <dbReference type="NCBI Taxonomy" id="2778368"/>
    <lineage>
        <taxon>Bacteria</taxon>
        <taxon>Bacillati</taxon>
        <taxon>Chloroflexota</taxon>
        <taxon>Ktedonobacteria</taxon>
        <taxon>Ktedonobacterales</taxon>
        <taxon>Dictyobacteraceae</taxon>
        <taxon>Dictyobacter</taxon>
    </lineage>
</organism>
<dbReference type="RefSeq" id="WP_201363713.1">
    <property type="nucleotide sequence ID" value="NZ_BNJJ01000011.1"/>
</dbReference>
<evidence type="ECO:0000313" key="1">
    <source>
        <dbReference type="EMBL" id="GHO86087.1"/>
    </source>
</evidence>
<dbReference type="Proteomes" id="UP000635565">
    <property type="component" value="Unassembled WGS sequence"/>
</dbReference>
<gene>
    <name evidence="1" type="ORF">KSZ_40930</name>
</gene>
<name>A0ABQ3VIW3_9CHLR</name>
<reference evidence="1 2" key="1">
    <citation type="journal article" date="2021" name="Int. J. Syst. Evol. Microbiol.">
        <title>Reticulibacter mediterranei gen. nov., sp. nov., within the new family Reticulibacteraceae fam. nov., and Ktedonospora formicarum gen. nov., sp. nov., Ktedonobacter robiniae sp. nov., Dictyobacter formicarum sp. nov. and Dictyobacter arantiisoli sp. nov., belonging to the class Ktedonobacteria.</title>
        <authorList>
            <person name="Yabe S."/>
            <person name="Zheng Y."/>
            <person name="Wang C.M."/>
            <person name="Sakai Y."/>
            <person name="Abe K."/>
            <person name="Yokota A."/>
            <person name="Donadio S."/>
            <person name="Cavaletti L."/>
            <person name="Monciardini P."/>
        </authorList>
    </citation>
    <scope>NUCLEOTIDE SEQUENCE [LARGE SCALE GENOMIC DNA]</scope>
    <source>
        <strain evidence="1 2">SOSP1-9</strain>
    </source>
</reference>
<dbReference type="EMBL" id="BNJJ01000011">
    <property type="protein sequence ID" value="GHO86087.1"/>
    <property type="molecule type" value="Genomic_DNA"/>
</dbReference>
<evidence type="ECO:0008006" key="3">
    <source>
        <dbReference type="Google" id="ProtNLM"/>
    </source>
</evidence>
<keyword evidence="2" id="KW-1185">Reference proteome</keyword>
<evidence type="ECO:0000313" key="2">
    <source>
        <dbReference type="Proteomes" id="UP000635565"/>
    </source>
</evidence>